<reference evidence="2" key="1">
    <citation type="journal article" date="2020" name="Stud. Mycol.">
        <title>101 Dothideomycetes genomes: a test case for predicting lifestyles and emergence of pathogens.</title>
        <authorList>
            <person name="Haridas S."/>
            <person name="Albert R."/>
            <person name="Binder M."/>
            <person name="Bloem J."/>
            <person name="Labutti K."/>
            <person name="Salamov A."/>
            <person name="Andreopoulos B."/>
            <person name="Baker S."/>
            <person name="Barry K."/>
            <person name="Bills G."/>
            <person name="Bluhm B."/>
            <person name="Cannon C."/>
            <person name="Castanera R."/>
            <person name="Culley D."/>
            <person name="Daum C."/>
            <person name="Ezra D."/>
            <person name="Gonzalez J."/>
            <person name="Henrissat B."/>
            <person name="Kuo A."/>
            <person name="Liang C."/>
            <person name="Lipzen A."/>
            <person name="Lutzoni F."/>
            <person name="Magnuson J."/>
            <person name="Mondo S."/>
            <person name="Nolan M."/>
            <person name="Ohm R."/>
            <person name="Pangilinan J."/>
            <person name="Park H.-J."/>
            <person name="Ramirez L."/>
            <person name="Alfaro M."/>
            <person name="Sun H."/>
            <person name="Tritt A."/>
            <person name="Yoshinaga Y."/>
            <person name="Zwiers L.-H."/>
            <person name="Turgeon B."/>
            <person name="Goodwin S."/>
            <person name="Spatafora J."/>
            <person name="Crous P."/>
            <person name="Grigoriev I."/>
        </authorList>
    </citation>
    <scope>NUCLEOTIDE SEQUENCE</scope>
    <source>
        <strain evidence="2">CBS 122367</strain>
    </source>
</reference>
<organism evidence="2 3">
    <name type="scientific">Lentithecium fluviatile CBS 122367</name>
    <dbReference type="NCBI Taxonomy" id="1168545"/>
    <lineage>
        <taxon>Eukaryota</taxon>
        <taxon>Fungi</taxon>
        <taxon>Dikarya</taxon>
        <taxon>Ascomycota</taxon>
        <taxon>Pezizomycotina</taxon>
        <taxon>Dothideomycetes</taxon>
        <taxon>Pleosporomycetidae</taxon>
        <taxon>Pleosporales</taxon>
        <taxon>Massarineae</taxon>
        <taxon>Lentitheciaceae</taxon>
        <taxon>Lentithecium</taxon>
    </lineage>
</organism>
<name>A0A6G1JIU2_9PLEO</name>
<feature type="chain" id="PRO_5026063100" evidence="1">
    <location>
        <begin position="17"/>
        <end position="123"/>
    </location>
</feature>
<dbReference type="EMBL" id="MU005571">
    <property type="protein sequence ID" value="KAF2690348.1"/>
    <property type="molecule type" value="Genomic_DNA"/>
</dbReference>
<gene>
    <name evidence="2" type="ORF">K458DRAFT_289861</name>
</gene>
<keyword evidence="3" id="KW-1185">Reference proteome</keyword>
<protein>
    <submittedName>
        <fullName evidence="2">Uncharacterized protein</fullName>
    </submittedName>
</protein>
<dbReference type="Proteomes" id="UP000799291">
    <property type="component" value="Unassembled WGS sequence"/>
</dbReference>
<dbReference type="AlphaFoldDB" id="A0A6G1JIU2"/>
<sequence length="123" mass="13158">MKSILALAFFSASLSASPIKFTPPSVTVSVINDITGYSAQATVPADGTVFTVPDLFQNSNIDERGQILATSAQLIQFVEGVFCSFNRDTTIVPLNPTTTFTILNAEDVTSPALLNHVTFQCQV</sequence>
<keyword evidence="1" id="KW-0732">Signal</keyword>
<evidence type="ECO:0000313" key="2">
    <source>
        <dbReference type="EMBL" id="KAF2690348.1"/>
    </source>
</evidence>
<evidence type="ECO:0000313" key="3">
    <source>
        <dbReference type="Proteomes" id="UP000799291"/>
    </source>
</evidence>
<evidence type="ECO:0000256" key="1">
    <source>
        <dbReference type="SAM" id="SignalP"/>
    </source>
</evidence>
<proteinExistence type="predicted"/>
<dbReference type="OrthoDB" id="3497702at2759"/>
<feature type="signal peptide" evidence="1">
    <location>
        <begin position="1"/>
        <end position="16"/>
    </location>
</feature>
<accession>A0A6G1JIU2</accession>